<evidence type="ECO:0000256" key="1">
    <source>
        <dbReference type="ARBA" id="ARBA00004383"/>
    </source>
</evidence>
<gene>
    <name evidence="13" type="ORF">KQX62_06505</name>
</gene>
<dbReference type="GO" id="GO:0005886">
    <property type="term" value="C:plasma membrane"/>
    <property type="evidence" value="ECO:0007669"/>
    <property type="project" value="UniProtKB-SubCell"/>
</dbReference>
<keyword evidence="7" id="KW-0653">Protein transport</keyword>
<evidence type="ECO:0000313" key="14">
    <source>
        <dbReference type="Proteomes" id="UP001163166"/>
    </source>
</evidence>
<dbReference type="GO" id="GO:0015031">
    <property type="term" value="P:protein transport"/>
    <property type="evidence" value="ECO:0007669"/>
    <property type="project" value="UniProtKB-KW"/>
</dbReference>
<proteinExistence type="inferred from homology"/>
<evidence type="ECO:0000313" key="13">
    <source>
        <dbReference type="EMBL" id="UYO40950.1"/>
    </source>
</evidence>
<sequence>MNDYVLHETPGRGRSQWLLSATAIVVAHFGLIAAAVAWYQQSPSPGVVMPAILVDMAPSSAAPTLQPQDLAPGPEMQEEPKPQDEAKQPPPAPAPEAPQQFAAQQPEPPAPVLPQSEVVLPQPPAAVEPARRDDAKPKREEVRRERTKRDDTKRDEAKAKPHVHPPAPRTTAAPKAERQAALAAAANAGQAAAAAALPSYRDRLAAHLARYKQYPTASRAAREQGTAMLSFTVGRGGQVLGSGLARTSGFSALDAETMAMIRRAQPLPPFPSEITQSSLSFTVPVRFSLQ</sequence>
<name>A0AAX3E3L6_RHOPL</name>
<evidence type="ECO:0000256" key="4">
    <source>
        <dbReference type="ARBA" id="ARBA00022475"/>
    </source>
</evidence>
<dbReference type="Pfam" id="PF03544">
    <property type="entry name" value="TonB_C"/>
    <property type="match status" value="1"/>
</dbReference>
<dbReference type="AlphaFoldDB" id="A0AAX3E3L6"/>
<dbReference type="SUPFAM" id="SSF74653">
    <property type="entry name" value="TolA/TonB C-terminal domain"/>
    <property type="match status" value="1"/>
</dbReference>
<accession>A0AAX3E3L6</accession>
<evidence type="ECO:0000256" key="3">
    <source>
        <dbReference type="ARBA" id="ARBA00022448"/>
    </source>
</evidence>
<evidence type="ECO:0000256" key="10">
    <source>
        <dbReference type="SAM" id="MobiDB-lite"/>
    </source>
</evidence>
<dbReference type="PROSITE" id="PS52015">
    <property type="entry name" value="TONB_CTD"/>
    <property type="match status" value="1"/>
</dbReference>
<keyword evidence="8 11" id="KW-1133">Transmembrane helix</keyword>
<feature type="compositionally biased region" description="Basic and acidic residues" evidence="10">
    <location>
        <begin position="129"/>
        <end position="159"/>
    </location>
</feature>
<evidence type="ECO:0000256" key="6">
    <source>
        <dbReference type="ARBA" id="ARBA00022692"/>
    </source>
</evidence>
<evidence type="ECO:0000256" key="11">
    <source>
        <dbReference type="SAM" id="Phobius"/>
    </source>
</evidence>
<evidence type="ECO:0000259" key="12">
    <source>
        <dbReference type="PROSITE" id="PS52015"/>
    </source>
</evidence>
<dbReference type="PANTHER" id="PTHR33446:SF13">
    <property type="entry name" value="TONB PROTEIN"/>
    <property type="match status" value="1"/>
</dbReference>
<keyword evidence="4" id="KW-1003">Cell membrane</keyword>
<protein>
    <submittedName>
        <fullName evidence="13">Energy transducer TonB</fullName>
    </submittedName>
</protein>
<keyword evidence="9 11" id="KW-0472">Membrane</keyword>
<evidence type="ECO:0000256" key="5">
    <source>
        <dbReference type="ARBA" id="ARBA00022519"/>
    </source>
</evidence>
<reference evidence="13" key="1">
    <citation type="journal article" date="2022" name="Biol. Control">
        <title>In silico genomic analysis of Rhodopseudomonas palustris strains revealed potential biocontrol agents and crop yield enhancers.</title>
        <authorList>
            <person name="Surachat K."/>
            <person name="Kantachote D."/>
            <person name="Deachamag P."/>
            <person name="Wonglapsuwan M."/>
        </authorList>
    </citation>
    <scope>NUCLEOTIDE SEQUENCE</scope>
    <source>
        <strain evidence="13">TLS06</strain>
    </source>
</reference>
<feature type="domain" description="TonB C-terminal" evidence="12">
    <location>
        <begin position="199"/>
        <end position="290"/>
    </location>
</feature>
<dbReference type="Gene3D" id="3.30.1150.10">
    <property type="match status" value="1"/>
</dbReference>
<comment type="subcellular location">
    <subcellularLocation>
        <location evidence="1">Cell inner membrane</location>
        <topology evidence="1">Single-pass membrane protein</topology>
        <orientation evidence="1">Periplasmic side</orientation>
    </subcellularLocation>
</comment>
<dbReference type="InterPro" id="IPR051045">
    <property type="entry name" value="TonB-dependent_transducer"/>
</dbReference>
<comment type="similarity">
    <text evidence="2">Belongs to the TonB family.</text>
</comment>
<feature type="compositionally biased region" description="Basic and acidic residues" evidence="10">
    <location>
        <begin position="78"/>
        <end position="87"/>
    </location>
</feature>
<dbReference type="EMBL" id="CP076676">
    <property type="protein sequence ID" value="UYO40950.1"/>
    <property type="molecule type" value="Genomic_DNA"/>
</dbReference>
<evidence type="ECO:0000256" key="9">
    <source>
        <dbReference type="ARBA" id="ARBA00023136"/>
    </source>
</evidence>
<evidence type="ECO:0000256" key="8">
    <source>
        <dbReference type="ARBA" id="ARBA00022989"/>
    </source>
</evidence>
<dbReference type="Proteomes" id="UP001163166">
    <property type="component" value="Chromosome"/>
</dbReference>
<dbReference type="NCBIfam" id="TIGR01352">
    <property type="entry name" value="tonB_Cterm"/>
    <property type="match status" value="1"/>
</dbReference>
<feature type="transmembrane region" description="Helical" evidence="11">
    <location>
        <begin position="17"/>
        <end position="39"/>
    </location>
</feature>
<evidence type="ECO:0000256" key="7">
    <source>
        <dbReference type="ARBA" id="ARBA00022927"/>
    </source>
</evidence>
<dbReference type="InterPro" id="IPR037682">
    <property type="entry name" value="TonB_C"/>
</dbReference>
<keyword evidence="3" id="KW-0813">Transport</keyword>
<dbReference type="PANTHER" id="PTHR33446">
    <property type="entry name" value="PROTEIN TONB-RELATED"/>
    <property type="match status" value="1"/>
</dbReference>
<feature type="region of interest" description="Disordered" evidence="10">
    <location>
        <begin position="62"/>
        <end position="174"/>
    </location>
</feature>
<dbReference type="InterPro" id="IPR006260">
    <property type="entry name" value="TonB/TolA_C"/>
</dbReference>
<evidence type="ECO:0000256" key="2">
    <source>
        <dbReference type="ARBA" id="ARBA00006555"/>
    </source>
</evidence>
<dbReference type="RefSeq" id="WP_264075828.1">
    <property type="nucleotide sequence ID" value="NZ_CP076676.1"/>
</dbReference>
<organism evidence="13 14">
    <name type="scientific">Rhodopseudomonas palustris</name>
    <dbReference type="NCBI Taxonomy" id="1076"/>
    <lineage>
        <taxon>Bacteria</taxon>
        <taxon>Pseudomonadati</taxon>
        <taxon>Pseudomonadota</taxon>
        <taxon>Alphaproteobacteria</taxon>
        <taxon>Hyphomicrobiales</taxon>
        <taxon>Nitrobacteraceae</taxon>
        <taxon>Rhodopseudomonas</taxon>
    </lineage>
</organism>
<dbReference type="GO" id="GO:0055085">
    <property type="term" value="P:transmembrane transport"/>
    <property type="evidence" value="ECO:0007669"/>
    <property type="project" value="InterPro"/>
</dbReference>
<keyword evidence="5" id="KW-0997">Cell inner membrane</keyword>
<keyword evidence="6 11" id="KW-0812">Transmembrane</keyword>